<accession>A0AAP0FDG7</accession>
<evidence type="ECO:0000313" key="5">
    <source>
        <dbReference type="Proteomes" id="UP001420932"/>
    </source>
</evidence>
<reference evidence="4 5" key="1">
    <citation type="submission" date="2024-01" db="EMBL/GenBank/DDBJ databases">
        <title>Genome assemblies of Stephania.</title>
        <authorList>
            <person name="Yang L."/>
        </authorList>
    </citation>
    <scope>NUCLEOTIDE SEQUENCE [LARGE SCALE GENOMIC DNA]</scope>
    <source>
        <strain evidence="4">YNDBR</strain>
        <tissue evidence="4">Leaf</tissue>
    </source>
</reference>
<dbReference type="InterPro" id="IPR045227">
    <property type="entry name" value="WDR18/Ipi3/RID3"/>
</dbReference>
<feature type="repeat" description="WD" evidence="3">
    <location>
        <begin position="245"/>
        <end position="286"/>
    </location>
</feature>
<dbReference type="SMART" id="SM00320">
    <property type="entry name" value="WD40"/>
    <property type="match status" value="3"/>
</dbReference>
<dbReference type="PROSITE" id="PS50082">
    <property type="entry name" value="WD_REPEATS_2"/>
    <property type="match status" value="2"/>
</dbReference>
<keyword evidence="5" id="KW-1185">Reference proteome</keyword>
<dbReference type="InterPro" id="IPR001680">
    <property type="entry name" value="WD40_rpt"/>
</dbReference>
<dbReference type="PANTHER" id="PTHR18763:SF4">
    <property type="entry name" value="PROTEIN ROOT INITIATION DEFECTIVE 3-LIKE"/>
    <property type="match status" value="1"/>
</dbReference>
<dbReference type="InterPro" id="IPR015943">
    <property type="entry name" value="WD40/YVTN_repeat-like_dom_sf"/>
</dbReference>
<evidence type="ECO:0000256" key="1">
    <source>
        <dbReference type="ARBA" id="ARBA00022574"/>
    </source>
</evidence>
<evidence type="ECO:0000256" key="3">
    <source>
        <dbReference type="PROSITE-ProRule" id="PRU00221"/>
    </source>
</evidence>
<protein>
    <submittedName>
        <fullName evidence="4">Uncharacterized protein</fullName>
    </submittedName>
</protein>
<dbReference type="EMBL" id="JBBNAF010000010">
    <property type="protein sequence ID" value="KAK9106563.1"/>
    <property type="molecule type" value="Genomic_DNA"/>
</dbReference>
<name>A0AAP0FDG7_9MAGN</name>
<evidence type="ECO:0000256" key="2">
    <source>
        <dbReference type="ARBA" id="ARBA00022737"/>
    </source>
</evidence>
<sequence>MHRQPLHDHKTEQQYKKQGNNMVKVMKEALVVCSDKSLSAGVTVWDIDSGDHLLHIPTCASPLHGLLCLANHSIVASQVQRLGSFAGGAIFIWPLNKPQSVLRNYCLEAIGPISSTRDGLYLAGGAPSGNAFIWEVADCGSVPSSFLSRLEHGSSITGLICTSGSSSSMLVSSSLDGTCKVWDLFSGELLTVRAFPQPVNAIIIDHEEQFLFSGCTDGRIFVSAVDSGILDVNASVASEDQLMVLSKHKGSITALSFSLTGQFLISASEDCTVCLWDVKTWSVTRRFNHKKGQITNIVTVPQSSLIAGGETSSRASHQPRVSPLDKYPQPVNNFKGTVAVLPSSLADNDIKTEFRSASMTSRQILDLEVLSLCLKFVFQIAKN</sequence>
<dbReference type="GO" id="GO:0006261">
    <property type="term" value="P:DNA-templated DNA replication"/>
    <property type="evidence" value="ECO:0007669"/>
    <property type="project" value="TreeGrafter"/>
</dbReference>
<dbReference type="GO" id="GO:0005656">
    <property type="term" value="C:nuclear pre-replicative complex"/>
    <property type="evidence" value="ECO:0007669"/>
    <property type="project" value="TreeGrafter"/>
</dbReference>
<gene>
    <name evidence="4" type="ORF">Syun_022574</name>
</gene>
<dbReference type="InterPro" id="IPR036322">
    <property type="entry name" value="WD40_repeat_dom_sf"/>
</dbReference>
<keyword evidence="2" id="KW-0677">Repeat</keyword>
<feature type="repeat" description="WD" evidence="3">
    <location>
        <begin position="166"/>
        <end position="192"/>
    </location>
</feature>
<organism evidence="4 5">
    <name type="scientific">Stephania yunnanensis</name>
    <dbReference type="NCBI Taxonomy" id="152371"/>
    <lineage>
        <taxon>Eukaryota</taxon>
        <taxon>Viridiplantae</taxon>
        <taxon>Streptophyta</taxon>
        <taxon>Embryophyta</taxon>
        <taxon>Tracheophyta</taxon>
        <taxon>Spermatophyta</taxon>
        <taxon>Magnoliopsida</taxon>
        <taxon>Ranunculales</taxon>
        <taxon>Menispermaceae</taxon>
        <taxon>Menispermoideae</taxon>
        <taxon>Cissampelideae</taxon>
        <taxon>Stephania</taxon>
    </lineage>
</organism>
<keyword evidence="1 3" id="KW-0853">WD repeat</keyword>
<dbReference type="GO" id="GO:0006364">
    <property type="term" value="P:rRNA processing"/>
    <property type="evidence" value="ECO:0007669"/>
    <property type="project" value="TreeGrafter"/>
</dbReference>
<dbReference type="GO" id="GO:0120330">
    <property type="term" value="C:rixosome complex"/>
    <property type="evidence" value="ECO:0007669"/>
    <property type="project" value="TreeGrafter"/>
</dbReference>
<dbReference type="PROSITE" id="PS50294">
    <property type="entry name" value="WD_REPEATS_REGION"/>
    <property type="match status" value="1"/>
</dbReference>
<dbReference type="SUPFAM" id="SSF50978">
    <property type="entry name" value="WD40 repeat-like"/>
    <property type="match status" value="1"/>
</dbReference>
<dbReference type="Gene3D" id="2.130.10.10">
    <property type="entry name" value="YVTN repeat-like/Quinoprotein amine dehydrogenase"/>
    <property type="match status" value="2"/>
</dbReference>
<evidence type="ECO:0000313" key="4">
    <source>
        <dbReference type="EMBL" id="KAK9106563.1"/>
    </source>
</evidence>
<dbReference type="AlphaFoldDB" id="A0AAP0FDG7"/>
<dbReference type="PANTHER" id="PTHR18763">
    <property type="entry name" value="WD-REPEAT PROTEIN 18"/>
    <property type="match status" value="1"/>
</dbReference>
<dbReference type="Pfam" id="PF00400">
    <property type="entry name" value="WD40"/>
    <property type="match status" value="2"/>
</dbReference>
<dbReference type="PROSITE" id="PS00678">
    <property type="entry name" value="WD_REPEATS_1"/>
    <property type="match status" value="2"/>
</dbReference>
<dbReference type="InterPro" id="IPR019775">
    <property type="entry name" value="WD40_repeat_CS"/>
</dbReference>
<proteinExistence type="predicted"/>
<dbReference type="Proteomes" id="UP001420932">
    <property type="component" value="Unassembled WGS sequence"/>
</dbReference>
<comment type="caution">
    <text evidence="4">The sequence shown here is derived from an EMBL/GenBank/DDBJ whole genome shotgun (WGS) entry which is preliminary data.</text>
</comment>